<evidence type="ECO:0000256" key="1">
    <source>
        <dbReference type="ARBA" id="ARBA00022679"/>
    </source>
</evidence>
<dbReference type="PANTHER" id="PTHR43072">
    <property type="entry name" value="N-ACETYLTRANSFERASE"/>
    <property type="match status" value="1"/>
</dbReference>
<evidence type="ECO:0000259" key="3">
    <source>
        <dbReference type="PROSITE" id="PS51186"/>
    </source>
</evidence>
<feature type="domain" description="N-acetyltransferase" evidence="3">
    <location>
        <begin position="3"/>
        <end position="165"/>
    </location>
</feature>
<dbReference type="CDD" id="cd04301">
    <property type="entry name" value="NAT_SF"/>
    <property type="match status" value="1"/>
</dbReference>
<dbReference type="SUPFAM" id="SSF55729">
    <property type="entry name" value="Acyl-CoA N-acyltransferases (Nat)"/>
    <property type="match status" value="1"/>
</dbReference>
<protein>
    <submittedName>
        <fullName evidence="4">Putative N-acetyltransferase</fullName>
    </submittedName>
</protein>
<dbReference type="STRING" id="1193502.SHALO_1415"/>
<name>A0A1D7TJM2_9BACT</name>
<dbReference type="Pfam" id="PF00583">
    <property type="entry name" value="Acetyltransf_1"/>
    <property type="match status" value="1"/>
</dbReference>
<dbReference type="InterPro" id="IPR000182">
    <property type="entry name" value="GNAT_dom"/>
</dbReference>
<dbReference type="PANTHER" id="PTHR43072:SF23">
    <property type="entry name" value="UPF0039 PROTEIN C11D3.02C"/>
    <property type="match status" value="1"/>
</dbReference>
<dbReference type="RefSeq" id="WP_025344574.1">
    <property type="nucleotide sequence ID" value="NZ_CP017111.1"/>
</dbReference>
<evidence type="ECO:0000313" key="5">
    <source>
        <dbReference type="Proteomes" id="UP000094609"/>
    </source>
</evidence>
<reference evidence="5" key="1">
    <citation type="submission" date="2016-08" db="EMBL/GenBank/DDBJ databases">
        <title>Complete genome sequence of the organohalide-respiring Epsilonproteobacterium Sulfurospirillum halorespirans.</title>
        <authorList>
            <person name="Goris T."/>
            <person name="Zimmermann J."/>
            <person name="Schenz B."/>
            <person name="Lemos M."/>
            <person name="Hackermueller J."/>
            <person name="Diekert G."/>
        </authorList>
    </citation>
    <scope>NUCLEOTIDE SEQUENCE [LARGE SCALE GENOMIC DNA]</scope>
    <source>
        <strain>DSM 13726</strain>
        <strain evidence="5">PCE-M2</strain>
    </source>
</reference>
<dbReference type="AlphaFoldDB" id="A0A1D7TJM2"/>
<dbReference type="Proteomes" id="UP000094609">
    <property type="component" value="Chromosome"/>
</dbReference>
<dbReference type="PATRIC" id="fig|1193502.14.peg.1435"/>
<dbReference type="KEGG" id="shal:SHALO_1415"/>
<accession>A0A1D7TJM2</accession>
<dbReference type="PROSITE" id="PS51186">
    <property type="entry name" value="GNAT"/>
    <property type="match status" value="1"/>
</dbReference>
<dbReference type="InterPro" id="IPR016181">
    <property type="entry name" value="Acyl_CoA_acyltransferase"/>
</dbReference>
<dbReference type="EMBL" id="CP017111">
    <property type="protein sequence ID" value="AOO65191.1"/>
    <property type="molecule type" value="Genomic_DNA"/>
</dbReference>
<evidence type="ECO:0000256" key="2">
    <source>
        <dbReference type="ARBA" id="ARBA00023315"/>
    </source>
</evidence>
<dbReference type="Gene3D" id="3.40.630.30">
    <property type="match status" value="1"/>
</dbReference>
<sequence>MLNELRRATLEDLPEIIKIYNEAIKDGISTADSKIVSVEDKLEWFHAHDASRPILVKEYHGRIIAWISLQPFYANLLAYANSARINIYIDKNFQGKKLGQQFLSEAIEQAKSYEIKTLLALIFSENAPSLKLFKKLGFKEWGNLNRVATIEGVDKDLLILGLRIGA</sequence>
<keyword evidence="1 4" id="KW-0808">Transferase</keyword>
<keyword evidence="2" id="KW-0012">Acyltransferase</keyword>
<evidence type="ECO:0000313" key="4">
    <source>
        <dbReference type="EMBL" id="AOO65191.1"/>
    </source>
</evidence>
<gene>
    <name evidence="4" type="ORF">SHALO_1415</name>
</gene>
<keyword evidence="5" id="KW-1185">Reference proteome</keyword>
<organism evidence="4 5">
    <name type="scientific">Sulfurospirillum halorespirans DSM 13726</name>
    <dbReference type="NCBI Taxonomy" id="1193502"/>
    <lineage>
        <taxon>Bacteria</taxon>
        <taxon>Pseudomonadati</taxon>
        <taxon>Campylobacterota</taxon>
        <taxon>Epsilonproteobacteria</taxon>
        <taxon>Campylobacterales</taxon>
        <taxon>Sulfurospirillaceae</taxon>
        <taxon>Sulfurospirillum</taxon>
    </lineage>
</organism>
<dbReference type="GO" id="GO:0016747">
    <property type="term" value="F:acyltransferase activity, transferring groups other than amino-acyl groups"/>
    <property type="evidence" value="ECO:0007669"/>
    <property type="project" value="InterPro"/>
</dbReference>
<proteinExistence type="predicted"/>